<evidence type="ECO:0000313" key="3">
    <source>
        <dbReference type="Proteomes" id="UP000014629"/>
    </source>
</evidence>
<keyword evidence="3" id="KW-1185">Reference proteome</keyword>
<evidence type="ECO:0000313" key="2">
    <source>
        <dbReference type="EMBL" id="EPH44822.1"/>
    </source>
</evidence>
<feature type="region of interest" description="Disordered" evidence="1">
    <location>
        <begin position="35"/>
        <end position="58"/>
    </location>
</feature>
<gene>
    <name evidence="2" type="ORF">STRAU_2112</name>
</gene>
<dbReference type="EMBL" id="AOPZ01000074">
    <property type="protein sequence ID" value="EPH44822.1"/>
    <property type="molecule type" value="Genomic_DNA"/>
</dbReference>
<evidence type="ECO:0000256" key="1">
    <source>
        <dbReference type="SAM" id="MobiDB-lite"/>
    </source>
</evidence>
<protein>
    <submittedName>
        <fullName evidence="2">Uncharacterized protein</fullName>
    </submittedName>
</protein>
<sequence>MAALAHVPLPRLTDGEHPLVAVLDIFAPGATGTYRGAEREQEDDDAAASVPQRAPVAV</sequence>
<organism evidence="2 3">
    <name type="scientific">Streptomyces aurantiacus JA 4570</name>
    <dbReference type="NCBI Taxonomy" id="1286094"/>
    <lineage>
        <taxon>Bacteria</taxon>
        <taxon>Bacillati</taxon>
        <taxon>Actinomycetota</taxon>
        <taxon>Actinomycetes</taxon>
        <taxon>Kitasatosporales</taxon>
        <taxon>Streptomycetaceae</taxon>
        <taxon>Streptomyces</taxon>
        <taxon>Streptomyces aurantiacus group</taxon>
    </lineage>
</organism>
<dbReference type="Proteomes" id="UP000014629">
    <property type="component" value="Unassembled WGS sequence"/>
</dbReference>
<dbReference type="RefSeq" id="WP_016640241.1">
    <property type="nucleotide sequence ID" value="NZ_AOPZ01000074.1"/>
</dbReference>
<proteinExistence type="predicted"/>
<dbReference type="PATRIC" id="fig|1286094.4.peg.2089"/>
<reference evidence="2 3" key="1">
    <citation type="submission" date="2013-02" db="EMBL/GenBank/DDBJ databases">
        <title>Draft Genome Sequence of Streptomyces aurantiacus, Which Produces Setomimycin.</title>
        <authorList>
            <person name="Gruening B.A."/>
            <person name="Praeg A."/>
            <person name="Erxleben A."/>
            <person name="Guenther S."/>
            <person name="Mueller M."/>
        </authorList>
    </citation>
    <scope>NUCLEOTIDE SEQUENCE [LARGE SCALE GENOMIC DNA]</scope>
    <source>
        <strain evidence="2 3">JA 4570</strain>
    </source>
</reference>
<accession>S4ATT1</accession>
<comment type="caution">
    <text evidence="2">The sequence shown here is derived from an EMBL/GenBank/DDBJ whole genome shotgun (WGS) entry which is preliminary data.</text>
</comment>
<dbReference type="AlphaFoldDB" id="S4ATT1"/>
<dbReference type="OrthoDB" id="4284175at2"/>
<name>S4ATT1_9ACTN</name>